<keyword evidence="6 7" id="KW-0539">Nucleus</keyword>
<dbReference type="InterPro" id="IPR039768">
    <property type="entry name" value="Nmd3"/>
</dbReference>
<dbReference type="InterPro" id="IPR007064">
    <property type="entry name" value="Nmd3_N"/>
</dbReference>
<comment type="subcellular location">
    <subcellularLocation>
        <location evidence="7">Cytoplasm</location>
    </subcellularLocation>
    <subcellularLocation>
        <location evidence="7">Nucleus</location>
    </subcellularLocation>
</comment>
<evidence type="ECO:0000256" key="8">
    <source>
        <dbReference type="SAM" id="MobiDB-lite"/>
    </source>
</evidence>
<gene>
    <name evidence="12" type="ORF">FCC1311_100252</name>
</gene>
<evidence type="ECO:0000256" key="3">
    <source>
        <dbReference type="ARBA" id="ARBA00022448"/>
    </source>
</evidence>
<dbReference type="OrthoDB" id="203821at2759"/>
<dbReference type="GO" id="GO:0000055">
    <property type="term" value="P:ribosomal large subunit export from nucleus"/>
    <property type="evidence" value="ECO:0007669"/>
    <property type="project" value="TreeGrafter"/>
</dbReference>
<evidence type="ECO:0000313" key="13">
    <source>
        <dbReference type="Proteomes" id="UP000241890"/>
    </source>
</evidence>
<dbReference type="PANTHER" id="PTHR12746">
    <property type="entry name" value="NONSENSE-MEDIATED MRNA DECAY PROTEIN 3"/>
    <property type="match status" value="1"/>
</dbReference>
<feature type="compositionally biased region" description="Acidic residues" evidence="8">
    <location>
        <begin position="532"/>
        <end position="545"/>
    </location>
</feature>
<dbReference type="Pfam" id="PF21193">
    <property type="entry name" value="NMD_SH3"/>
    <property type="match status" value="1"/>
</dbReference>
<feature type="compositionally biased region" description="Acidic residues" evidence="8">
    <location>
        <begin position="325"/>
        <end position="340"/>
    </location>
</feature>
<feature type="domain" description="60S ribosomal export protein NMD3 SH3" evidence="11">
    <location>
        <begin position="243"/>
        <end position="290"/>
    </location>
</feature>
<evidence type="ECO:0000259" key="11">
    <source>
        <dbReference type="Pfam" id="PF21193"/>
    </source>
</evidence>
<protein>
    <recommendedName>
        <fullName evidence="2 7">60S ribosomal export protein NMD3</fullName>
    </recommendedName>
</protein>
<keyword evidence="4 7" id="KW-0963">Cytoplasm</keyword>
<feature type="region of interest" description="Disordered" evidence="8">
    <location>
        <begin position="322"/>
        <end position="365"/>
    </location>
</feature>
<proteinExistence type="inferred from homology"/>
<dbReference type="GO" id="GO:0005634">
    <property type="term" value="C:nucleus"/>
    <property type="evidence" value="ECO:0007669"/>
    <property type="project" value="UniProtKB-SubCell"/>
</dbReference>
<evidence type="ECO:0000256" key="2">
    <source>
        <dbReference type="ARBA" id="ARBA00017035"/>
    </source>
</evidence>
<evidence type="ECO:0000256" key="6">
    <source>
        <dbReference type="ARBA" id="ARBA00023242"/>
    </source>
</evidence>
<name>A0A2R5GSG0_9STRA</name>
<keyword evidence="3 7" id="KW-0813">Transport</keyword>
<comment type="similarity">
    <text evidence="1 7">Belongs to the NMD3 family.</text>
</comment>
<dbReference type="InterPro" id="IPR048898">
    <property type="entry name" value="OB_NMD3"/>
</dbReference>
<accession>A0A2R5GSG0</accession>
<dbReference type="InParanoid" id="A0A2R5GSG0"/>
<sequence length="572" mass="64569">MADVAAPAQGVCCVCGVSMVANRINTCAQCLQTNHDVTADLAKNGVLMKCKGCERYQKPQTGWIYCAPESKGLLALCLKKIKGLSKVHLVDASFIWTEEHSKRIKVKLVVQDEIARQVKLQQACVVEFVVQNKMCEDCHMQEASVTWNSVVQLRQKVEHKRTFLYLEQLILKHQLDSRTVRVEPMPDGVDFYFAARNDAVRFLDFVETVVPVRYKTSKKIISQDLKSNIAIHNFTYSTEIVPICRDDAICLPRSMAQKLGSISQFVLCQAVTNVMRFIDPVSCQVAELSGERYFQQPFRAVLSSQRLVPFVVLDVQLQEMPALKEDEEEENDGDDEDEADAQAKVGGKRRRRQKGRGKKKTRGTGKLANSLLSVSGANLSASHRIALVEVAREDDFGVNDNRFFVYTHLGYLLKPGDMALGYDMRTVNLNDEITDELADKDGIPDIVLVRKHYPKWRKNAAKRRKWKLKSMVLDGKGDAGFGVVSTVENHAALERDREMFMRDIEEDAEFRAKMNIYKDDRPAKDRATTDKLDDDDDDDDIEDDAPIIGVESMLDEMKLSAPTSKDDDAESL</sequence>
<evidence type="ECO:0000259" key="9">
    <source>
        <dbReference type="Pfam" id="PF04981"/>
    </source>
</evidence>
<keyword evidence="13" id="KW-1185">Reference proteome</keyword>
<evidence type="ECO:0000259" key="10">
    <source>
        <dbReference type="Pfam" id="PF21192"/>
    </source>
</evidence>
<dbReference type="InterPro" id="IPR048899">
    <property type="entry name" value="NMD_SH3"/>
</dbReference>
<dbReference type="AlphaFoldDB" id="A0A2R5GSG0"/>
<dbReference type="GO" id="GO:0015031">
    <property type="term" value="P:protein transport"/>
    <property type="evidence" value="ECO:0007669"/>
    <property type="project" value="UniProtKB-KW"/>
</dbReference>
<keyword evidence="5 7" id="KW-0653">Protein transport</keyword>
<feature type="domain" description="60S ribosomal export protein NMD3 OB-fold" evidence="10">
    <location>
        <begin position="383"/>
        <end position="451"/>
    </location>
</feature>
<dbReference type="Proteomes" id="UP000241890">
    <property type="component" value="Unassembled WGS sequence"/>
</dbReference>
<reference evidence="12 13" key="1">
    <citation type="submission" date="2017-12" db="EMBL/GenBank/DDBJ databases">
        <title>Sequencing, de novo assembly and annotation of complete genome of a new Thraustochytrid species, strain FCC1311.</title>
        <authorList>
            <person name="Sedici K."/>
            <person name="Godart F."/>
            <person name="Aiese Cigliano R."/>
            <person name="Sanseverino W."/>
            <person name="Barakat M."/>
            <person name="Ortet P."/>
            <person name="Marechal E."/>
            <person name="Cagnac O."/>
            <person name="Amato A."/>
        </authorList>
    </citation>
    <scope>NUCLEOTIDE SEQUENCE [LARGE SCALE GENOMIC DNA]</scope>
</reference>
<dbReference type="EMBL" id="BEYU01000170">
    <property type="protein sequence ID" value="GBG33802.1"/>
    <property type="molecule type" value="Genomic_DNA"/>
</dbReference>
<evidence type="ECO:0000256" key="4">
    <source>
        <dbReference type="ARBA" id="ARBA00022490"/>
    </source>
</evidence>
<evidence type="ECO:0000256" key="1">
    <source>
        <dbReference type="ARBA" id="ARBA00009794"/>
    </source>
</evidence>
<evidence type="ECO:0000256" key="7">
    <source>
        <dbReference type="RuleBase" id="RU364108"/>
    </source>
</evidence>
<evidence type="ECO:0000313" key="12">
    <source>
        <dbReference type="EMBL" id="GBG33802.1"/>
    </source>
</evidence>
<dbReference type="PANTHER" id="PTHR12746:SF2">
    <property type="entry name" value="60S RIBOSOMAL EXPORT PROTEIN NMD3"/>
    <property type="match status" value="1"/>
</dbReference>
<dbReference type="GO" id="GO:0005737">
    <property type="term" value="C:cytoplasm"/>
    <property type="evidence" value="ECO:0007669"/>
    <property type="project" value="UniProtKB-SubCell"/>
</dbReference>
<dbReference type="Pfam" id="PF04981">
    <property type="entry name" value="NMD3"/>
    <property type="match status" value="1"/>
</dbReference>
<dbReference type="Pfam" id="PF21192">
    <property type="entry name" value="OB_NMD3"/>
    <property type="match status" value="1"/>
</dbReference>
<dbReference type="GO" id="GO:0043023">
    <property type="term" value="F:ribosomal large subunit binding"/>
    <property type="evidence" value="ECO:0007669"/>
    <property type="project" value="InterPro"/>
</dbReference>
<feature type="domain" description="Nmd3 N-terminal" evidence="9">
    <location>
        <begin position="12"/>
        <end position="240"/>
    </location>
</feature>
<feature type="compositionally biased region" description="Basic residues" evidence="8">
    <location>
        <begin position="346"/>
        <end position="363"/>
    </location>
</feature>
<feature type="region of interest" description="Disordered" evidence="8">
    <location>
        <begin position="523"/>
        <end position="572"/>
    </location>
</feature>
<comment type="function">
    <text evidence="7">Acts as an adapter for the XPO1/CRM1-mediated export of the 60S ribosomal subunit.</text>
</comment>
<organism evidence="12 13">
    <name type="scientific">Hondaea fermentalgiana</name>
    <dbReference type="NCBI Taxonomy" id="2315210"/>
    <lineage>
        <taxon>Eukaryota</taxon>
        <taxon>Sar</taxon>
        <taxon>Stramenopiles</taxon>
        <taxon>Bigyra</taxon>
        <taxon>Labyrinthulomycetes</taxon>
        <taxon>Thraustochytrida</taxon>
        <taxon>Thraustochytriidae</taxon>
        <taxon>Hondaea</taxon>
    </lineage>
</organism>
<comment type="caution">
    <text evidence="12">The sequence shown here is derived from an EMBL/GenBank/DDBJ whole genome shotgun (WGS) entry which is preliminary data.</text>
</comment>
<evidence type="ECO:0000256" key="5">
    <source>
        <dbReference type="ARBA" id="ARBA00022927"/>
    </source>
</evidence>